<dbReference type="Proteomes" id="UP000221165">
    <property type="component" value="Unassembled WGS sequence"/>
</dbReference>
<comment type="subcellular location">
    <subcellularLocation>
        <location evidence="2">Endoplasmic reticulum lumen</location>
    </subcellularLocation>
</comment>
<keyword evidence="6 9" id="KW-0413">Isomerase</keyword>
<sequence length="55" mass="6120">PEEPAEKVASQPVPAVNDGPVRIVVRDTFEDMVLKSDKDVLLEVYAPWCGHCKKL</sequence>
<dbReference type="OrthoDB" id="354252at2759"/>
<keyword evidence="10" id="KW-1185">Reference proteome</keyword>
<comment type="caution">
    <text evidence="9">The sequence shown here is derived from an EMBL/GenBank/DDBJ whole genome shotgun (WGS) entry which is preliminary data.</text>
</comment>
<dbReference type="PANTHER" id="PTHR18929">
    <property type="entry name" value="PROTEIN DISULFIDE ISOMERASE"/>
    <property type="match status" value="1"/>
</dbReference>
<comment type="similarity">
    <text evidence="3">Belongs to the protein disulfide isomerase family.</text>
</comment>
<dbReference type="PANTHER" id="PTHR18929:SF132">
    <property type="entry name" value="PROTEIN DISULFIDE-ISOMERASE A3"/>
    <property type="match status" value="1"/>
</dbReference>
<evidence type="ECO:0000313" key="9">
    <source>
        <dbReference type="EMBL" id="PHJ14645.1"/>
    </source>
</evidence>
<evidence type="ECO:0000256" key="4">
    <source>
        <dbReference type="ARBA" id="ARBA00012723"/>
    </source>
</evidence>
<protein>
    <recommendedName>
        <fullName evidence="4">protein disulfide-isomerase</fullName>
        <ecNumber evidence="4">5.3.4.1</ecNumber>
    </recommendedName>
</protein>
<evidence type="ECO:0000256" key="2">
    <source>
        <dbReference type="ARBA" id="ARBA00004319"/>
    </source>
</evidence>
<dbReference type="AlphaFoldDB" id="A0A2C6KDM4"/>
<evidence type="ECO:0000259" key="8">
    <source>
        <dbReference type="Pfam" id="PF00085"/>
    </source>
</evidence>
<dbReference type="RefSeq" id="XP_067916381.1">
    <property type="nucleotide sequence ID" value="XM_068071643.1"/>
</dbReference>
<dbReference type="InterPro" id="IPR036249">
    <property type="entry name" value="Thioredoxin-like_sf"/>
</dbReference>
<dbReference type="EMBL" id="MIGC01013224">
    <property type="protein sequence ID" value="PHJ14645.1"/>
    <property type="molecule type" value="Genomic_DNA"/>
</dbReference>
<evidence type="ECO:0000256" key="6">
    <source>
        <dbReference type="ARBA" id="ARBA00023235"/>
    </source>
</evidence>
<evidence type="ECO:0000256" key="7">
    <source>
        <dbReference type="ARBA" id="ARBA00023284"/>
    </source>
</evidence>
<dbReference type="GO" id="GO:0006457">
    <property type="term" value="P:protein folding"/>
    <property type="evidence" value="ECO:0007669"/>
    <property type="project" value="TreeGrafter"/>
</dbReference>
<dbReference type="GeneID" id="94434854"/>
<feature type="domain" description="Thioredoxin" evidence="8">
    <location>
        <begin position="22"/>
        <end position="55"/>
    </location>
</feature>
<feature type="non-terminal residue" evidence="9">
    <location>
        <position position="1"/>
    </location>
</feature>
<dbReference type="GO" id="GO:0005788">
    <property type="term" value="C:endoplasmic reticulum lumen"/>
    <property type="evidence" value="ECO:0007669"/>
    <property type="project" value="UniProtKB-SubCell"/>
</dbReference>
<keyword evidence="5" id="KW-0256">Endoplasmic reticulum</keyword>
<dbReference type="Gene3D" id="3.40.30.10">
    <property type="entry name" value="Glutaredoxin"/>
    <property type="match status" value="1"/>
</dbReference>
<gene>
    <name evidence="9" type="ORF">CSUI_011545</name>
</gene>
<dbReference type="VEuPathDB" id="ToxoDB:CSUI_011545"/>
<evidence type="ECO:0000313" key="10">
    <source>
        <dbReference type="Proteomes" id="UP000221165"/>
    </source>
</evidence>
<reference evidence="9 10" key="1">
    <citation type="journal article" date="2017" name="Int. J. Parasitol.">
        <title>The genome of the protozoan parasite Cystoisospora suis and a reverse vaccinology approach to identify vaccine candidates.</title>
        <authorList>
            <person name="Palmieri N."/>
            <person name="Shrestha A."/>
            <person name="Ruttkowski B."/>
            <person name="Beck T."/>
            <person name="Vogl C."/>
            <person name="Tomley F."/>
            <person name="Blake D.P."/>
            <person name="Joachim A."/>
        </authorList>
    </citation>
    <scope>NUCLEOTIDE SEQUENCE [LARGE SCALE GENOMIC DNA]</scope>
    <source>
        <strain evidence="9 10">Wien I</strain>
    </source>
</reference>
<dbReference type="SUPFAM" id="SSF52833">
    <property type="entry name" value="Thioredoxin-like"/>
    <property type="match status" value="1"/>
</dbReference>
<evidence type="ECO:0000256" key="1">
    <source>
        <dbReference type="ARBA" id="ARBA00001182"/>
    </source>
</evidence>
<evidence type="ECO:0000256" key="5">
    <source>
        <dbReference type="ARBA" id="ARBA00022824"/>
    </source>
</evidence>
<dbReference type="Pfam" id="PF00085">
    <property type="entry name" value="Thioredoxin"/>
    <property type="match status" value="1"/>
</dbReference>
<evidence type="ECO:0000256" key="3">
    <source>
        <dbReference type="ARBA" id="ARBA00006347"/>
    </source>
</evidence>
<proteinExistence type="inferred from homology"/>
<dbReference type="InterPro" id="IPR013766">
    <property type="entry name" value="Thioredoxin_domain"/>
</dbReference>
<name>A0A2C6KDM4_9APIC</name>
<accession>A0A2C6KDM4</accession>
<comment type="catalytic activity">
    <reaction evidence="1">
        <text>Catalyzes the rearrangement of -S-S- bonds in proteins.</text>
        <dbReference type="EC" id="5.3.4.1"/>
    </reaction>
</comment>
<dbReference type="GO" id="GO:0034976">
    <property type="term" value="P:response to endoplasmic reticulum stress"/>
    <property type="evidence" value="ECO:0007669"/>
    <property type="project" value="TreeGrafter"/>
</dbReference>
<dbReference type="EC" id="5.3.4.1" evidence="4"/>
<keyword evidence="7" id="KW-0676">Redox-active center</keyword>
<organism evidence="9 10">
    <name type="scientific">Cystoisospora suis</name>
    <dbReference type="NCBI Taxonomy" id="483139"/>
    <lineage>
        <taxon>Eukaryota</taxon>
        <taxon>Sar</taxon>
        <taxon>Alveolata</taxon>
        <taxon>Apicomplexa</taxon>
        <taxon>Conoidasida</taxon>
        <taxon>Coccidia</taxon>
        <taxon>Eucoccidiorida</taxon>
        <taxon>Eimeriorina</taxon>
        <taxon>Sarcocystidae</taxon>
        <taxon>Cystoisospora</taxon>
    </lineage>
</organism>
<dbReference type="GO" id="GO:0003756">
    <property type="term" value="F:protein disulfide isomerase activity"/>
    <property type="evidence" value="ECO:0007669"/>
    <property type="project" value="UniProtKB-EC"/>
</dbReference>
<feature type="non-terminal residue" evidence="9">
    <location>
        <position position="55"/>
    </location>
</feature>